<dbReference type="AlphaFoldDB" id="A0A6N7F081"/>
<dbReference type="EC" id="2.1.1.5" evidence="6"/>
<dbReference type="PANTHER" id="PTHR11103:SF18">
    <property type="entry name" value="SLR1189 PROTEIN"/>
    <property type="match status" value="1"/>
</dbReference>
<keyword evidence="3" id="KW-0479">Metal-binding</keyword>
<evidence type="ECO:0000313" key="6">
    <source>
        <dbReference type="EMBL" id="MPV86807.1"/>
    </source>
</evidence>
<keyword evidence="7" id="KW-1185">Reference proteome</keyword>
<evidence type="ECO:0000256" key="3">
    <source>
        <dbReference type="PROSITE-ProRule" id="PRU00333"/>
    </source>
</evidence>
<accession>A0A6N7F081</accession>
<feature type="domain" description="Hcy-binding" evidence="5">
    <location>
        <begin position="26"/>
        <end position="314"/>
    </location>
</feature>
<dbReference type="SUPFAM" id="SSF82282">
    <property type="entry name" value="Homocysteine S-methyltransferase"/>
    <property type="match status" value="1"/>
</dbReference>
<dbReference type="EMBL" id="WHNW01000011">
    <property type="protein sequence ID" value="MPV86807.1"/>
    <property type="molecule type" value="Genomic_DNA"/>
</dbReference>
<feature type="binding site" evidence="3">
    <location>
        <position position="236"/>
    </location>
    <ligand>
        <name>Zn(2+)</name>
        <dbReference type="ChEBI" id="CHEBI:29105"/>
    </ligand>
</feature>
<dbReference type="GO" id="GO:0047150">
    <property type="term" value="F:betaine-homocysteine S-methyltransferase activity"/>
    <property type="evidence" value="ECO:0007669"/>
    <property type="project" value="UniProtKB-EC"/>
</dbReference>
<feature type="binding site" evidence="3">
    <location>
        <position position="299"/>
    </location>
    <ligand>
        <name>Zn(2+)</name>
        <dbReference type="ChEBI" id="CHEBI:29105"/>
    </ligand>
</feature>
<keyword evidence="1 3" id="KW-0489">Methyltransferase</keyword>
<dbReference type="Gene3D" id="3.20.20.330">
    <property type="entry name" value="Homocysteine-binding-like domain"/>
    <property type="match status" value="1"/>
</dbReference>
<proteinExistence type="predicted"/>
<evidence type="ECO:0000256" key="2">
    <source>
        <dbReference type="ARBA" id="ARBA00022679"/>
    </source>
</evidence>
<evidence type="ECO:0000256" key="1">
    <source>
        <dbReference type="ARBA" id="ARBA00022603"/>
    </source>
</evidence>
<keyword evidence="3" id="KW-0862">Zinc</keyword>
<evidence type="ECO:0000256" key="4">
    <source>
        <dbReference type="SAM" id="MobiDB-lite"/>
    </source>
</evidence>
<dbReference type="FunCoup" id="A0A6N7F081">
    <property type="interactions" value="206"/>
</dbReference>
<feature type="binding site" evidence="3">
    <location>
        <position position="300"/>
    </location>
    <ligand>
        <name>Zn(2+)</name>
        <dbReference type="ChEBI" id="CHEBI:29105"/>
    </ligand>
</feature>
<dbReference type="Pfam" id="PF02574">
    <property type="entry name" value="S-methyl_trans"/>
    <property type="match status" value="1"/>
</dbReference>
<dbReference type="PANTHER" id="PTHR11103">
    <property type="entry name" value="SLR1189 PROTEIN"/>
    <property type="match status" value="1"/>
</dbReference>
<dbReference type="InterPro" id="IPR036589">
    <property type="entry name" value="HCY_dom_sf"/>
</dbReference>
<gene>
    <name evidence="6" type="primary">bmt</name>
    <name evidence="6" type="ORF">GCU85_08720</name>
</gene>
<dbReference type="RefSeq" id="WP_152810799.1">
    <property type="nucleotide sequence ID" value="NZ_WHNW01000011.1"/>
</dbReference>
<dbReference type="InterPro" id="IPR003726">
    <property type="entry name" value="HCY_dom"/>
</dbReference>
<feature type="compositionally biased region" description="Low complexity" evidence="4">
    <location>
        <begin position="1"/>
        <end position="18"/>
    </location>
</feature>
<comment type="caution">
    <text evidence="6">The sequence shown here is derived from an EMBL/GenBank/DDBJ whole genome shotgun (WGS) entry which is preliminary data.</text>
</comment>
<keyword evidence="2 3" id="KW-0808">Transferase</keyword>
<dbReference type="InParanoid" id="A0A6N7F081"/>
<sequence length="322" mass="33570">MNNTQPQTQPQTQPHTQPRAQSKTDNRFLQLLDRQQALLADGATGTNLFDMGLTAGDAPELWNLSQPEKIIALHQSFADAGADIILTNSFGANASRLKLHSAEDQVYDINKAAATIARQVADNSGRTLAVGGSIGPTGEMLFPLGTLTEDEAAAMFAAQAQGLADGGVDVIWIETMSALEEVIAAVKGAKTVGLPIVTTMSFDTHGHTMMGISPAAFSDFKHQTLGEDVTAIGCNCGVGAEESLAALAKVAPDIIKVVKANCGVPQFKNGEICYTGTVESMAEYAKTAAQSGIRVIGGCCGTTPAHLRAMRAALDAVNAARS</sequence>
<dbReference type="GO" id="GO:0032259">
    <property type="term" value="P:methylation"/>
    <property type="evidence" value="ECO:0007669"/>
    <property type="project" value="UniProtKB-KW"/>
</dbReference>
<evidence type="ECO:0000313" key="7">
    <source>
        <dbReference type="Proteomes" id="UP000471298"/>
    </source>
</evidence>
<name>A0A6N7F081_9GAMM</name>
<dbReference type="PROSITE" id="PS50970">
    <property type="entry name" value="HCY"/>
    <property type="match status" value="1"/>
</dbReference>
<comment type="cofactor">
    <cofactor evidence="3">
        <name>Zn(2+)</name>
        <dbReference type="ChEBI" id="CHEBI:29105"/>
    </cofactor>
</comment>
<evidence type="ECO:0000259" key="5">
    <source>
        <dbReference type="PROSITE" id="PS50970"/>
    </source>
</evidence>
<dbReference type="Proteomes" id="UP000471298">
    <property type="component" value="Unassembled WGS sequence"/>
</dbReference>
<protein>
    <submittedName>
        <fullName evidence="6">Betaine--homocysteine S-methyltransferase</fullName>
        <ecNumber evidence="6">2.1.1.5</ecNumber>
    </submittedName>
</protein>
<dbReference type="NCBIfam" id="NF005718">
    <property type="entry name" value="PRK07534.1"/>
    <property type="match status" value="1"/>
</dbReference>
<organism evidence="6 7">
    <name type="scientific">Ostreibacterium oceani</name>
    <dbReference type="NCBI Taxonomy" id="2654998"/>
    <lineage>
        <taxon>Bacteria</taxon>
        <taxon>Pseudomonadati</taxon>
        <taxon>Pseudomonadota</taxon>
        <taxon>Gammaproteobacteria</taxon>
        <taxon>Cardiobacteriales</taxon>
        <taxon>Ostreibacteriaceae</taxon>
        <taxon>Ostreibacterium</taxon>
    </lineage>
</organism>
<feature type="region of interest" description="Disordered" evidence="4">
    <location>
        <begin position="1"/>
        <end position="22"/>
    </location>
</feature>
<reference evidence="6 7" key="1">
    <citation type="submission" date="2019-10" db="EMBL/GenBank/DDBJ databases">
        <title>Cardiobacteriales fam. a chemoheterotrophic member of the order Cardiobacteriales, and proposal of Cardiobacteriales fam. nov.</title>
        <authorList>
            <person name="Wang C."/>
        </authorList>
    </citation>
    <scope>NUCLEOTIDE SEQUENCE [LARGE SCALE GENOMIC DNA]</scope>
    <source>
        <strain evidence="6 7">ML27</strain>
    </source>
</reference>
<dbReference type="GO" id="GO:0046872">
    <property type="term" value="F:metal ion binding"/>
    <property type="evidence" value="ECO:0007669"/>
    <property type="project" value="UniProtKB-KW"/>
</dbReference>